<evidence type="ECO:0000256" key="2">
    <source>
        <dbReference type="ARBA" id="ARBA00012662"/>
    </source>
</evidence>
<keyword evidence="5" id="KW-0326">Glycosidase</keyword>
<dbReference type="GO" id="GO:0016139">
    <property type="term" value="P:glycoside catabolic process"/>
    <property type="evidence" value="ECO:0007669"/>
    <property type="project" value="TreeGrafter"/>
</dbReference>
<dbReference type="EC" id="3.2.1.51" evidence="2"/>
<evidence type="ECO:0000259" key="6">
    <source>
        <dbReference type="Pfam" id="PF01120"/>
    </source>
</evidence>
<proteinExistence type="inferred from homology"/>
<protein>
    <recommendedName>
        <fullName evidence="2">alpha-L-fucosidase</fullName>
        <ecNumber evidence="2">3.2.1.51</ecNumber>
    </recommendedName>
</protein>
<dbReference type="InterPro" id="IPR017853">
    <property type="entry name" value="GH"/>
</dbReference>
<dbReference type="GO" id="GO:0006004">
    <property type="term" value="P:fucose metabolic process"/>
    <property type="evidence" value="ECO:0007669"/>
    <property type="project" value="TreeGrafter"/>
</dbReference>
<dbReference type="InterPro" id="IPR000933">
    <property type="entry name" value="Glyco_hydro_29"/>
</dbReference>
<dbReference type="Pfam" id="PF01120">
    <property type="entry name" value="Alpha_L_fucos"/>
    <property type="match status" value="1"/>
</dbReference>
<dbReference type="EMBL" id="JAAYSM010000111">
    <property type="protein sequence ID" value="NLJ17907.1"/>
    <property type="molecule type" value="Genomic_DNA"/>
</dbReference>
<feature type="domain" description="Glycoside hydrolase family 29 N-terminal" evidence="6">
    <location>
        <begin position="47"/>
        <end position="339"/>
    </location>
</feature>
<sequence>MGRKIEDVIKVVPTERQLKWQQLEFIGFIHFGINTFYNAEWGQGNEDISCFNPKRLDAEQWVRALKAAEMKGVILTCKHHDGFCLWPSQYTSHNIANTPYKDGKGDIVKEVADACIKYDMKFGVYLSPWDMTESSYGTGKGYNEFFVNQLTELLTQYGDIFEIWFDGANGEGPNGKTQEYDWLGYYQTIRQLQPNAVIAIMGPDVRWIGNEAGVVRNNEWSVVPEAYSDPSYTASHSQQADDKEFAQTYRHDDADLGSRSVIMNYPGKLIWYPAETDTSIRPEWFYHPEQDSQVKNSEELFNLYKKSVGGNSVLLLNVPPNKDGLISEVDAQELAGLGEKIRQLKINDKTFPIHCGKNILYKDDCQFKCVESNELIIEVEETQDIRYLIIQEDITKGQRVEKFLVEIVKRDGEVIKLFFGTIGYKKIIDLQKGIRVSSIRIIFENYRGKKIYLKRVSVS</sequence>
<evidence type="ECO:0000256" key="3">
    <source>
        <dbReference type="ARBA" id="ARBA00022729"/>
    </source>
</evidence>
<dbReference type="PANTHER" id="PTHR10030:SF37">
    <property type="entry name" value="ALPHA-L-FUCOSIDASE-RELATED"/>
    <property type="match status" value="1"/>
</dbReference>
<comment type="similarity">
    <text evidence="1">Belongs to the glycosyl hydrolase 29 family.</text>
</comment>
<evidence type="ECO:0000256" key="1">
    <source>
        <dbReference type="ARBA" id="ARBA00007951"/>
    </source>
</evidence>
<dbReference type="Proteomes" id="UP000541058">
    <property type="component" value="Unassembled WGS sequence"/>
</dbReference>
<dbReference type="SMART" id="SM00812">
    <property type="entry name" value="Alpha_L_fucos"/>
    <property type="match status" value="1"/>
</dbReference>
<organism evidence="7 8">
    <name type="scientific">Globicatella sulfidifaciens</name>
    <dbReference type="NCBI Taxonomy" id="136093"/>
    <lineage>
        <taxon>Bacteria</taxon>
        <taxon>Bacillati</taxon>
        <taxon>Bacillota</taxon>
        <taxon>Bacilli</taxon>
        <taxon>Lactobacillales</taxon>
        <taxon>Aerococcaceae</taxon>
        <taxon>Globicatella</taxon>
    </lineage>
</organism>
<evidence type="ECO:0000313" key="8">
    <source>
        <dbReference type="Proteomes" id="UP000541058"/>
    </source>
</evidence>
<evidence type="ECO:0000313" key="7">
    <source>
        <dbReference type="EMBL" id="NLJ17907.1"/>
    </source>
</evidence>
<name>A0A7X8GZU1_9LACT</name>
<keyword evidence="4" id="KW-0378">Hydrolase</keyword>
<gene>
    <name evidence="7" type="ORF">GX355_03520</name>
</gene>
<comment type="caution">
    <text evidence="7">The sequence shown here is derived from an EMBL/GenBank/DDBJ whole genome shotgun (WGS) entry which is preliminary data.</text>
</comment>
<dbReference type="RefSeq" id="WP_276647141.1">
    <property type="nucleotide sequence ID" value="NZ_JAAYSM010000111.1"/>
</dbReference>
<evidence type="ECO:0000256" key="4">
    <source>
        <dbReference type="ARBA" id="ARBA00022801"/>
    </source>
</evidence>
<dbReference type="AlphaFoldDB" id="A0A7X8GZU1"/>
<dbReference type="InterPro" id="IPR057739">
    <property type="entry name" value="Glyco_hydro_29_N"/>
</dbReference>
<accession>A0A7X8GZU1</accession>
<dbReference type="Gene3D" id="3.20.20.80">
    <property type="entry name" value="Glycosidases"/>
    <property type="match status" value="1"/>
</dbReference>
<dbReference type="Gene3D" id="2.60.120.260">
    <property type="entry name" value="Galactose-binding domain-like"/>
    <property type="match status" value="1"/>
</dbReference>
<keyword evidence="3" id="KW-0732">Signal</keyword>
<dbReference type="GO" id="GO:0005764">
    <property type="term" value="C:lysosome"/>
    <property type="evidence" value="ECO:0007669"/>
    <property type="project" value="TreeGrafter"/>
</dbReference>
<dbReference type="GO" id="GO:0004560">
    <property type="term" value="F:alpha-L-fucosidase activity"/>
    <property type="evidence" value="ECO:0007669"/>
    <property type="project" value="InterPro"/>
</dbReference>
<evidence type="ECO:0000256" key="5">
    <source>
        <dbReference type="ARBA" id="ARBA00023295"/>
    </source>
</evidence>
<dbReference type="PANTHER" id="PTHR10030">
    <property type="entry name" value="ALPHA-L-FUCOSIDASE"/>
    <property type="match status" value="1"/>
</dbReference>
<dbReference type="SUPFAM" id="SSF51445">
    <property type="entry name" value="(Trans)glycosidases"/>
    <property type="match status" value="1"/>
</dbReference>
<reference evidence="7 8" key="1">
    <citation type="journal article" date="2020" name="Biotechnol. Biofuels">
        <title>New insights from the biogas microbiome by comprehensive genome-resolved metagenomics of nearly 1600 species originating from multiple anaerobic digesters.</title>
        <authorList>
            <person name="Campanaro S."/>
            <person name="Treu L."/>
            <person name="Rodriguez-R L.M."/>
            <person name="Kovalovszki A."/>
            <person name="Ziels R.M."/>
            <person name="Maus I."/>
            <person name="Zhu X."/>
            <person name="Kougias P.G."/>
            <person name="Basile A."/>
            <person name="Luo G."/>
            <person name="Schluter A."/>
            <person name="Konstantinidis K.T."/>
            <person name="Angelidaki I."/>
        </authorList>
    </citation>
    <scope>NUCLEOTIDE SEQUENCE [LARGE SCALE GENOMIC DNA]</scope>
    <source>
        <strain evidence="7">AS23ysBPME_34</strain>
    </source>
</reference>